<dbReference type="EMBL" id="BMAO01022610">
    <property type="protein sequence ID" value="GFQ83095.1"/>
    <property type="molecule type" value="Genomic_DNA"/>
</dbReference>
<organism evidence="1 3">
    <name type="scientific">Trichonephila clavata</name>
    <name type="common">Joro spider</name>
    <name type="synonym">Nephila clavata</name>
    <dbReference type="NCBI Taxonomy" id="2740835"/>
    <lineage>
        <taxon>Eukaryota</taxon>
        <taxon>Metazoa</taxon>
        <taxon>Ecdysozoa</taxon>
        <taxon>Arthropoda</taxon>
        <taxon>Chelicerata</taxon>
        <taxon>Arachnida</taxon>
        <taxon>Araneae</taxon>
        <taxon>Araneomorphae</taxon>
        <taxon>Entelegynae</taxon>
        <taxon>Araneoidea</taxon>
        <taxon>Nephilidae</taxon>
        <taxon>Trichonephila</taxon>
    </lineage>
</organism>
<evidence type="ECO:0000313" key="3">
    <source>
        <dbReference type="Proteomes" id="UP000887116"/>
    </source>
</evidence>
<dbReference type="Proteomes" id="UP000887116">
    <property type="component" value="Unassembled WGS sequence"/>
</dbReference>
<dbReference type="AlphaFoldDB" id="A0A8X6FKF0"/>
<comment type="caution">
    <text evidence="1">The sequence shown here is derived from an EMBL/GenBank/DDBJ whole genome shotgun (WGS) entry which is preliminary data.</text>
</comment>
<accession>A0A8X6FKF0</accession>
<keyword evidence="3" id="KW-1185">Reference proteome</keyword>
<protein>
    <submittedName>
        <fullName evidence="1">Uncharacterized protein</fullName>
    </submittedName>
</protein>
<gene>
    <name evidence="1" type="ORF">TNCT_175971</name>
    <name evidence="2" type="ORF">TNCT_602301</name>
</gene>
<proteinExistence type="predicted"/>
<sequence>MTSLKAAKFNSNTDSIILQLLIEPNLLASIDISPKAVPRAISKGLHSSTWYGWDDTNVEPLDYSPTLNLRFYH</sequence>
<name>A0A8X6FKF0_TRICU</name>
<reference evidence="1" key="1">
    <citation type="submission" date="2020-07" db="EMBL/GenBank/DDBJ databases">
        <title>Multicomponent nature underlies the extraordinary mechanical properties of spider dragline silk.</title>
        <authorList>
            <person name="Kono N."/>
            <person name="Nakamura H."/>
            <person name="Mori M."/>
            <person name="Yoshida Y."/>
            <person name="Ohtoshi R."/>
            <person name="Malay A.D."/>
            <person name="Moran D.A.P."/>
            <person name="Tomita M."/>
            <person name="Numata K."/>
            <person name="Arakawa K."/>
        </authorList>
    </citation>
    <scope>NUCLEOTIDE SEQUENCE</scope>
</reference>
<evidence type="ECO:0000313" key="2">
    <source>
        <dbReference type="EMBL" id="GFQ84749.1"/>
    </source>
</evidence>
<dbReference type="EMBL" id="BMAO01002971">
    <property type="protein sequence ID" value="GFQ84749.1"/>
    <property type="molecule type" value="Genomic_DNA"/>
</dbReference>
<evidence type="ECO:0000313" key="1">
    <source>
        <dbReference type="EMBL" id="GFQ83095.1"/>
    </source>
</evidence>